<dbReference type="InterPro" id="IPR015947">
    <property type="entry name" value="PUA-like_sf"/>
</dbReference>
<sequence length="157" mass="17449">MTGAIVKALTVWQPWASLIILGFKPYEFRGWPAPISLRGKRVAIHAGARPVRATEVADLIVRLKGDDAWTTCLKPEALEFLERVKLTPGILPRSHILGTAVLGAPMRSYEIVGEFGGTINDSDRDEHCNWAWPVSEIEQIKPPVPAKGAQGFWDWRP</sequence>
<proteinExistence type="predicted"/>
<dbReference type="RefSeq" id="WP_306889661.1">
    <property type="nucleotide sequence ID" value="NZ_JAUSVR010000004.1"/>
</dbReference>
<organism evidence="1 2">
    <name type="scientific">Ancylobacter amanitiformis</name>
    <dbReference type="NCBI Taxonomy" id="217069"/>
    <lineage>
        <taxon>Bacteria</taxon>
        <taxon>Pseudomonadati</taxon>
        <taxon>Pseudomonadota</taxon>
        <taxon>Alphaproteobacteria</taxon>
        <taxon>Hyphomicrobiales</taxon>
        <taxon>Xanthobacteraceae</taxon>
        <taxon>Ancylobacter</taxon>
    </lineage>
</organism>
<comment type="caution">
    <text evidence="1">The sequence shown here is derived from an EMBL/GenBank/DDBJ whole genome shotgun (WGS) entry which is preliminary data.</text>
</comment>
<accession>A0ABU0LQJ8</accession>
<dbReference type="Proteomes" id="UP001235094">
    <property type="component" value="Unassembled WGS sequence"/>
</dbReference>
<name>A0ABU0LQJ8_9HYPH</name>
<evidence type="ECO:0000313" key="2">
    <source>
        <dbReference type="Proteomes" id="UP001235094"/>
    </source>
</evidence>
<reference evidence="1 2" key="1">
    <citation type="submission" date="2023-07" db="EMBL/GenBank/DDBJ databases">
        <title>Genomic Encyclopedia of Type Strains, Phase IV (KMG-IV): sequencing the most valuable type-strain genomes for metagenomic binning, comparative biology and taxonomic classification.</title>
        <authorList>
            <person name="Goeker M."/>
        </authorList>
    </citation>
    <scope>NUCLEOTIDE SEQUENCE [LARGE SCALE GENOMIC DNA]</scope>
    <source>
        <strain evidence="1 2">DSM 15561</strain>
    </source>
</reference>
<keyword evidence="2" id="KW-1185">Reference proteome</keyword>
<dbReference type="Gene3D" id="2.30.130.30">
    <property type="entry name" value="Hypothetical protein"/>
    <property type="match status" value="1"/>
</dbReference>
<protein>
    <recommendedName>
        <fullName evidence="3">ASCH domain-containing protein</fullName>
    </recommendedName>
</protein>
<evidence type="ECO:0008006" key="3">
    <source>
        <dbReference type="Google" id="ProtNLM"/>
    </source>
</evidence>
<dbReference type="SUPFAM" id="SSF88697">
    <property type="entry name" value="PUA domain-like"/>
    <property type="match status" value="1"/>
</dbReference>
<evidence type="ECO:0000313" key="1">
    <source>
        <dbReference type="EMBL" id="MDQ0510946.1"/>
    </source>
</evidence>
<dbReference type="EMBL" id="JAUSVR010000004">
    <property type="protein sequence ID" value="MDQ0510946.1"/>
    <property type="molecule type" value="Genomic_DNA"/>
</dbReference>
<gene>
    <name evidence="1" type="ORF">QOZ99_001834</name>
</gene>